<sequence>KVSCCVGLDTPKHVLNNCSHTIDKIDVAEDSLEASLSGPLQCEKGATTFHAEFFSRCYDLCAIESIQNSTFNAGKCNVMRNSSVSELFLVKPYSRTTRTSFSIHQQHVRHLTLR</sequence>
<organism evidence="1 2">
    <name type="scientific">Diploptera punctata</name>
    <name type="common">Pacific beetle cockroach</name>
    <dbReference type="NCBI Taxonomy" id="6984"/>
    <lineage>
        <taxon>Eukaryota</taxon>
        <taxon>Metazoa</taxon>
        <taxon>Ecdysozoa</taxon>
        <taxon>Arthropoda</taxon>
        <taxon>Hexapoda</taxon>
        <taxon>Insecta</taxon>
        <taxon>Pterygota</taxon>
        <taxon>Neoptera</taxon>
        <taxon>Polyneoptera</taxon>
        <taxon>Dictyoptera</taxon>
        <taxon>Blattodea</taxon>
        <taxon>Blaberoidea</taxon>
        <taxon>Blaberidae</taxon>
        <taxon>Diplopterinae</taxon>
        <taxon>Diploptera</taxon>
    </lineage>
</organism>
<accession>A0AAD7ZUA7</accession>
<comment type="caution">
    <text evidence="1">The sequence shown here is derived from an EMBL/GenBank/DDBJ whole genome shotgun (WGS) entry which is preliminary data.</text>
</comment>
<protein>
    <submittedName>
        <fullName evidence="1">Uncharacterized protein</fullName>
    </submittedName>
</protein>
<name>A0AAD7ZUA7_DIPPU</name>
<feature type="non-terminal residue" evidence="1">
    <location>
        <position position="1"/>
    </location>
</feature>
<evidence type="ECO:0000313" key="1">
    <source>
        <dbReference type="EMBL" id="KAJ9586202.1"/>
    </source>
</evidence>
<keyword evidence="2" id="KW-1185">Reference proteome</keyword>
<feature type="non-terminal residue" evidence="1">
    <location>
        <position position="114"/>
    </location>
</feature>
<proteinExistence type="predicted"/>
<dbReference type="Proteomes" id="UP001233999">
    <property type="component" value="Unassembled WGS sequence"/>
</dbReference>
<reference evidence="1" key="2">
    <citation type="submission" date="2023-05" db="EMBL/GenBank/DDBJ databases">
        <authorList>
            <person name="Fouks B."/>
        </authorList>
    </citation>
    <scope>NUCLEOTIDE SEQUENCE</scope>
    <source>
        <strain evidence="1">Stay&amp;Tobe</strain>
        <tissue evidence="1">Testes</tissue>
    </source>
</reference>
<dbReference type="AlphaFoldDB" id="A0AAD7ZUA7"/>
<dbReference type="EMBL" id="JASPKZ010007187">
    <property type="protein sequence ID" value="KAJ9586202.1"/>
    <property type="molecule type" value="Genomic_DNA"/>
</dbReference>
<evidence type="ECO:0000313" key="2">
    <source>
        <dbReference type="Proteomes" id="UP001233999"/>
    </source>
</evidence>
<gene>
    <name evidence="1" type="ORF">L9F63_020160</name>
</gene>
<reference evidence="1" key="1">
    <citation type="journal article" date="2023" name="IScience">
        <title>Live-bearing cockroach genome reveals convergent evolutionary mechanisms linked to viviparity in insects and beyond.</title>
        <authorList>
            <person name="Fouks B."/>
            <person name="Harrison M.C."/>
            <person name="Mikhailova A.A."/>
            <person name="Marchal E."/>
            <person name="English S."/>
            <person name="Carruthers M."/>
            <person name="Jennings E.C."/>
            <person name="Chiamaka E.L."/>
            <person name="Frigard R.A."/>
            <person name="Pippel M."/>
            <person name="Attardo G.M."/>
            <person name="Benoit J.B."/>
            <person name="Bornberg-Bauer E."/>
            <person name="Tobe S.S."/>
        </authorList>
    </citation>
    <scope>NUCLEOTIDE SEQUENCE</scope>
    <source>
        <strain evidence="1">Stay&amp;Tobe</strain>
    </source>
</reference>